<comment type="caution">
    <text evidence="4">The sequence shown here is derived from an EMBL/GenBank/DDBJ whole genome shotgun (WGS) entry which is preliminary data.</text>
</comment>
<name>A0A918CP61_AGRME</name>
<reference evidence="4" key="1">
    <citation type="journal article" date="2014" name="Int. J. Syst. Evol. Microbiol.">
        <title>Complete genome sequence of Corynebacterium casei LMG S-19264T (=DSM 44701T), isolated from a smear-ripened cheese.</title>
        <authorList>
            <consortium name="US DOE Joint Genome Institute (JGI-PGF)"/>
            <person name="Walter F."/>
            <person name="Albersmeier A."/>
            <person name="Kalinowski J."/>
            <person name="Ruckert C."/>
        </authorList>
    </citation>
    <scope>NUCLEOTIDE SEQUENCE</scope>
    <source>
        <strain evidence="4">JCM 3346</strain>
    </source>
</reference>
<dbReference type="Proteomes" id="UP000610303">
    <property type="component" value="Unassembled WGS sequence"/>
</dbReference>
<dbReference type="Pfam" id="PF19040">
    <property type="entry name" value="SGNH"/>
    <property type="match status" value="1"/>
</dbReference>
<accession>A0A918CP61</accession>
<keyword evidence="4" id="KW-0808">Transferase</keyword>
<dbReference type="InterPro" id="IPR002656">
    <property type="entry name" value="Acyl_transf_3_dom"/>
</dbReference>
<keyword evidence="1" id="KW-1133">Transmembrane helix</keyword>
<protein>
    <submittedName>
        <fullName evidence="4">Acyltransferase</fullName>
    </submittedName>
</protein>
<evidence type="ECO:0000313" key="4">
    <source>
        <dbReference type="EMBL" id="GGR34417.1"/>
    </source>
</evidence>
<keyword evidence="4" id="KW-0012">Acyltransferase</keyword>
<feature type="transmembrane region" description="Helical" evidence="1">
    <location>
        <begin position="103"/>
        <end position="122"/>
    </location>
</feature>
<proteinExistence type="predicted"/>
<dbReference type="PANTHER" id="PTHR23028:SF53">
    <property type="entry name" value="ACYL_TRANSF_3 DOMAIN-CONTAINING PROTEIN"/>
    <property type="match status" value="1"/>
</dbReference>
<feature type="transmembrane region" description="Helical" evidence="1">
    <location>
        <begin position="389"/>
        <end position="409"/>
    </location>
</feature>
<dbReference type="PANTHER" id="PTHR23028">
    <property type="entry name" value="ACETYLTRANSFERASE"/>
    <property type="match status" value="1"/>
</dbReference>
<keyword evidence="1" id="KW-0472">Membrane</keyword>
<evidence type="ECO:0000259" key="2">
    <source>
        <dbReference type="Pfam" id="PF01757"/>
    </source>
</evidence>
<evidence type="ECO:0000313" key="5">
    <source>
        <dbReference type="Proteomes" id="UP000610303"/>
    </source>
</evidence>
<reference evidence="4" key="2">
    <citation type="submission" date="2020-09" db="EMBL/GenBank/DDBJ databases">
        <authorList>
            <person name="Sun Q."/>
            <person name="Ohkuma M."/>
        </authorList>
    </citation>
    <scope>NUCLEOTIDE SEQUENCE</scope>
    <source>
        <strain evidence="4">JCM 3346</strain>
    </source>
</reference>
<feature type="transmembrane region" description="Helical" evidence="1">
    <location>
        <begin position="261"/>
        <end position="277"/>
    </location>
</feature>
<feature type="transmembrane region" description="Helical" evidence="1">
    <location>
        <begin position="349"/>
        <end position="368"/>
    </location>
</feature>
<feature type="transmembrane region" description="Helical" evidence="1">
    <location>
        <begin position="167"/>
        <end position="190"/>
    </location>
</feature>
<feature type="transmembrane region" description="Helical" evidence="1">
    <location>
        <begin position="202"/>
        <end position="224"/>
    </location>
</feature>
<evidence type="ECO:0000259" key="3">
    <source>
        <dbReference type="Pfam" id="PF19040"/>
    </source>
</evidence>
<dbReference type="Pfam" id="PF01757">
    <property type="entry name" value="Acyl_transf_3"/>
    <property type="match status" value="1"/>
</dbReference>
<dbReference type="EMBL" id="BMRJ01000004">
    <property type="protein sequence ID" value="GGR34417.1"/>
    <property type="molecule type" value="Genomic_DNA"/>
</dbReference>
<feature type="domain" description="SGNH" evidence="3">
    <location>
        <begin position="482"/>
        <end position="675"/>
    </location>
</feature>
<feature type="transmembrane region" description="Helical" evidence="1">
    <location>
        <begin position="236"/>
        <end position="254"/>
    </location>
</feature>
<feature type="transmembrane region" description="Helical" evidence="1">
    <location>
        <begin position="42"/>
        <end position="58"/>
    </location>
</feature>
<dbReference type="GO" id="GO:0016020">
    <property type="term" value="C:membrane"/>
    <property type="evidence" value="ECO:0007669"/>
    <property type="project" value="TreeGrafter"/>
</dbReference>
<feature type="domain" description="Acyltransferase 3" evidence="2">
    <location>
        <begin position="38"/>
        <end position="369"/>
    </location>
</feature>
<feature type="transmembrane region" description="Helical" evidence="1">
    <location>
        <begin position="283"/>
        <end position="300"/>
    </location>
</feature>
<dbReference type="InterPro" id="IPR050879">
    <property type="entry name" value="Acyltransferase_3"/>
</dbReference>
<dbReference type="AlphaFoldDB" id="A0A918CP61"/>
<dbReference type="InterPro" id="IPR043968">
    <property type="entry name" value="SGNH"/>
</dbReference>
<sequence>MLSGFPHCMRAISHMTLRVTPDAPSRDVQSAPQLRYRHDLDGLRALAVLLIVVYHVWVGRVSGGVDVFLMLSAFFLTASFAKRAEAGGAIAPLAYWTKTFKRLLPAAAVVLLGVLVATALLLPATRWPTIWSQTVASLFYFQNWELATTAVDYYAPHGAMLSPLQHFWSMSIQGQIFVLWPILILGGTLLARRLGRSVRLTLVAVFGVVFAASLSYSVVITAANQQWAYFDTGARLWEFALGSLVALVLPFVRLPEPVRAVLGWAGLAGIVLCGVLFDVEGGFPGYLALWPTMCAAMLIVSGSSPTSFGPDRLLAFGPLRWLGNSAYALYLVHWPILVFWMALAGRGDPGPLAGAGIIGVSIALAIVIHLLVERPLREFSWGNRTKRNGLVVVAASVVAVVVPLGSWQLQEQAEAEALIAAGEHPGAIALDPLIADRFVPTVEPIPAATMLDSEWVSLPESCSGRFATNDPLLVEGCAQSIEIGDPAATVVVVGDSHSEQMMGALIPIAEESGWQLVSVLRGGCSFGTEGKCPEWSSAALAYVLDVAPDAVFTVGTAAEVDGPDEQLTSGLDDVAIQLTDRGINLIAVRDNPRFGHNMYECALEALSSGASCSVPRALALADESPLDAIGSIDGVYLVDFTEELCPDGDCRAVLGNVFVYLDDNHLTGTYARSLAGSLQLQLAGVIP</sequence>
<feature type="transmembrane region" description="Helical" evidence="1">
    <location>
        <begin position="321"/>
        <end position="343"/>
    </location>
</feature>
<keyword evidence="5" id="KW-1185">Reference proteome</keyword>
<dbReference type="GO" id="GO:0009103">
    <property type="term" value="P:lipopolysaccharide biosynthetic process"/>
    <property type="evidence" value="ECO:0007669"/>
    <property type="project" value="TreeGrafter"/>
</dbReference>
<keyword evidence="1" id="KW-0812">Transmembrane</keyword>
<evidence type="ECO:0000256" key="1">
    <source>
        <dbReference type="SAM" id="Phobius"/>
    </source>
</evidence>
<organism evidence="4 5">
    <name type="scientific">Agromyces mediolanus</name>
    <name type="common">Corynebacterium mediolanum</name>
    <dbReference type="NCBI Taxonomy" id="41986"/>
    <lineage>
        <taxon>Bacteria</taxon>
        <taxon>Bacillati</taxon>
        <taxon>Actinomycetota</taxon>
        <taxon>Actinomycetes</taxon>
        <taxon>Micrococcales</taxon>
        <taxon>Microbacteriaceae</taxon>
        <taxon>Agromyces</taxon>
    </lineage>
</organism>
<dbReference type="GO" id="GO:0016747">
    <property type="term" value="F:acyltransferase activity, transferring groups other than amino-acyl groups"/>
    <property type="evidence" value="ECO:0007669"/>
    <property type="project" value="InterPro"/>
</dbReference>
<gene>
    <name evidence="4" type="ORF">GCM10010196_30560</name>
</gene>